<evidence type="ECO:0000259" key="3">
    <source>
        <dbReference type="PROSITE" id="PS50222"/>
    </source>
</evidence>
<reference evidence="4" key="1">
    <citation type="submission" date="2021-01" db="EMBL/GenBank/DDBJ databases">
        <authorList>
            <person name="Corre E."/>
            <person name="Pelletier E."/>
            <person name="Niang G."/>
            <person name="Scheremetjew M."/>
            <person name="Finn R."/>
            <person name="Kale V."/>
            <person name="Holt S."/>
            <person name="Cochrane G."/>
            <person name="Meng A."/>
            <person name="Brown T."/>
            <person name="Cohen L."/>
        </authorList>
    </citation>
    <scope>NUCLEOTIDE SEQUENCE</scope>
    <source>
        <strain evidence="4">RCC1693</strain>
    </source>
</reference>
<gene>
    <name evidence="4" type="ORF">FPAR1323_LOCUS10199</name>
</gene>
<dbReference type="PROSITE" id="PS00018">
    <property type="entry name" value="EF_HAND_1"/>
    <property type="match status" value="2"/>
</dbReference>
<evidence type="ECO:0000256" key="1">
    <source>
        <dbReference type="ARBA" id="ARBA00022837"/>
    </source>
</evidence>
<dbReference type="EMBL" id="HBGT01019380">
    <property type="protein sequence ID" value="CAD9421981.1"/>
    <property type="molecule type" value="Transcribed_RNA"/>
</dbReference>
<dbReference type="Pfam" id="PF13833">
    <property type="entry name" value="EF-hand_8"/>
    <property type="match status" value="1"/>
</dbReference>
<feature type="domain" description="EF-hand" evidence="3">
    <location>
        <begin position="181"/>
        <end position="216"/>
    </location>
</feature>
<dbReference type="InterPro" id="IPR011992">
    <property type="entry name" value="EF-hand-dom_pair"/>
</dbReference>
<feature type="region of interest" description="Disordered" evidence="2">
    <location>
        <begin position="354"/>
        <end position="521"/>
    </location>
</feature>
<feature type="compositionally biased region" description="Polar residues" evidence="2">
    <location>
        <begin position="370"/>
        <end position="381"/>
    </location>
</feature>
<sequence length="867" mass="96999">MKELGKQSSHSVLKQAVAAETALLAEIGEKTGASVGELDESGLSIMEPDWEVKIKKTTNQQINDILQQAAIEESRRGRKGIDWNDNLKQKAKRIARLYNSSFNDRYVQHEVVRPSALPELKVQARRTKWNQSHLDQALARLAKIAAAYRPEKTPGLKACLQKELTINDFKDILFRNFRLKLPLPHLVALFTYMDKDSSNTISYVEFLVAFTRMSLKEKEDERDRVLNENKLIMSKVQRREAEFQEKFAAATKFDLPDEFTAAELQSALEKVSRAATYYYNQRGQMLRTFENQGSLDPTAFAEQLRLNFNVRATHGELKAMLAVFDRDGNGSIDMTEFLWGFFGMAEFDPLMMLGESGGEGREDDDDRTFNTRGTGVTNSTSRAMARAVAECAAEAVSPRTAKSMRKKKKDSRKERADSEDDHSVQSVHSEVSDVYGFGGGGGGGKKRPRPSVVHPVKKRIPESQIRHARGGAAILRNALDSAPREGKGKGKAGDRRRSGAAGGALPGGSGAGMGMGDSDDHRRDKRQILIYDLKWEAIAELRSAMQHYHMHLPQLRNLMLSYVGSDAKPLRDPGQPVPSPTRGGAPSFDQEPSLATSNGSPIPVAAGSETAAPLLPWLTREQFQSMCDDKFSTEWISKRSANTLFSAFDPLQKDRLWISELITVIHAVDTMRAFHDDEEITRQLSVVWRECANELRRGKPQLAGSIETSHDIEVPVDMLTCLLGTLSTRPMELEIWEKTMKNVFKDIHARHNESKNRHEAYKHHRHHTGATLQLPSIGGGVGTQRRKSQLHQAHNPDAVHGHGKDAHVHDPVAMVDEGTFSRLMEEHPEIIRLYQEQAILCRRRIDHPEGLGVIRARGTNALGLKLR</sequence>
<accession>A0A7S2FYG0</accession>
<keyword evidence="1" id="KW-0106">Calcium</keyword>
<dbReference type="SMART" id="SM00054">
    <property type="entry name" value="EFh"/>
    <property type="match status" value="2"/>
</dbReference>
<dbReference type="AlphaFoldDB" id="A0A7S2FYG0"/>
<dbReference type="GO" id="GO:0005509">
    <property type="term" value="F:calcium ion binding"/>
    <property type="evidence" value="ECO:0007669"/>
    <property type="project" value="InterPro"/>
</dbReference>
<feature type="compositionally biased region" description="Basic and acidic residues" evidence="2">
    <location>
        <begin position="482"/>
        <end position="497"/>
    </location>
</feature>
<dbReference type="InterPro" id="IPR002048">
    <property type="entry name" value="EF_hand_dom"/>
</dbReference>
<organism evidence="4">
    <name type="scientific">Florenciella parvula</name>
    <dbReference type="NCBI Taxonomy" id="236787"/>
    <lineage>
        <taxon>Eukaryota</taxon>
        <taxon>Sar</taxon>
        <taxon>Stramenopiles</taxon>
        <taxon>Ochrophyta</taxon>
        <taxon>Dictyochophyceae</taxon>
        <taxon>Florenciellales</taxon>
        <taxon>Florenciella</taxon>
    </lineage>
</organism>
<evidence type="ECO:0000313" key="4">
    <source>
        <dbReference type="EMBL" id="CAD9421981.1"/>
    </source>
</evidence>
<dbReference type="PROSITE" id="PS50222">
    <property type="entry name" value="EF_HAND_2"/>
    <property type="match status" value="2"/>
</dbReference>
<name>A0A7S2FYG0_9STRA</name>
<feature type="compositionally biased region" description="Low complexity" evidence="2">
    <location>
        <begin position="382"/>
        <end position="396"/>
    </location>
</feature>
<feature type="region of interest" description="Disordered" evidence="2">
    <location>
        <begin position="566"/>
        <end position="605"/>
    </location>
</feature>
<dbReference type="Gene3D" id="1.10.238.10">
    <property type="entry name" value="EF-hand"/>
    <property type="match status" value="2"/>
</dbReference>
<feature type="domain" description="EF-hand" evidence="3">
    <location>
        <begin position="312"/>
        <end position="347"/>
    </location>
</feature>
<dbReference type="SUPFAM" id="SSF47473">
    <property type="entry name" value="EF-hand"/>
    <property type="match status" value="1"/>
</dbReference>
<evidence type="ECO:0000256" key="2">
    <source>
        <dbReference type="SAM" id="MobiDB-lite"/>
    </source>
</evidence>
<feature type="compositionally biased region" description="Gly residues" evidence="2">
    <location>
        <begin position="500"/>
        <end position="515"/>
    </location>
</feature>
<protein>
    <recommendedName>
        <fullName evidence="3">EF-hand domain-containing protein</fullName>
    </recommendedName>
</protein>
<proteinExistence type="predicted"/>
<dbReference type="InterPro" id="IPR018247">
    <property type="entry name" value="EF_Hand_1_Ca_BS"/>
</dbReference>